<name>A0ACB8EVV5_9SAUR</name>
<keyword evidence="2" id="KW-1185">Reference proteome</keyword>
<reference evidence="1" key="1">
    <citation type="submission" date="2021-08" db="EMBL/GenBank/DDBJ databases">
        <title>The first chromosome-level gecko genome reveals the dynamic sex chromosomes of Neotropical dwarf geckos (Sphaerodactylidae: Sphaerodactylus).</title>
        <authorList>
            <person name="Pinto B.J."/>
            <person name="Keating S.E."/>
            <person name="Gamble T."/>
        </authorList>
    </citation>
    <scope>NUCLEOTIDE SEQUENCE</scope>
    <source>
        <strain evidence="1">TG3544</strain>
    </source>
</reference>
<protein>
    <submittedName>
        <fullName evidence="1">Uncharacterized protein</fullName>
    </submittedName>
</protein>
<proteinExistence type="predicted"/>
<evidence type="ECO:0000313" key="1">
    <source>
        <dbReference type="EMBL" id="KAH7996926.1"/>
    </source>
</evidence>
<organism evidence="1 2">
    <name type="scientific">Sphaerodactylus townsendi</name>
    <dbReference type="NCBI Taxonomy" id="933632"/>
    <lineage>
        <taxon>Eukaryota</taxon>
        <taxon>Metazoa</taxon>
        <taxon>Chordata</taxon>
        <taxon>Craniata</taxon>
        <taxon>Vertebrata</taxon>
        <taxon>Euteleostomi</taxon>
        <taxon>Lepidosauria</taxon>
        <taxon>Squamata</taxon>
        <taxon>Bifurcata</taxon>
        <taxon>Gekkota</taxon>
        <taxon>Sphaerodactylidae</taxon>
        <taxon>Sphaerodactylus</taxon>
    </lineage>
</organism>
<evidence type="ECO:0000313" key="2">
    <source>
        <dbReference type="Proteomes" id="UP000827872"/>
    </source>
</evidence>
<comment type="caution">
    <text evidence="1">The sequence shown here is derived from an EMBL/GenBank/DDBJ whole genome shotgun (WGS) entry which is preliminary data.</text>
</comment>
<gene>
    <name evidence="1" type="ORF">K3G42_012155</name>
</gene>
<dbReference type="EMBL" id="CM037628">
    <property type="protein sequence ID" value="KAH7996926.1"/>
    <property type="molecule type" value="Genomic_DNA"/>
</dbReference>
<dbReference type="Proteomes" id="UP000827872">
    <property type="component" value="Linkage Group LG15"/>
</dbReference>
<sequence>MSWLVFWLPAVIMTGSRGCLKCSPEAMGLLEEVKGPYLDGKLRGDTERRSTLKNLLTTSIEGLSSQPMKKGIYMGVIDETTLQLLADHFKRSMNRIMENQFDGGQLFNEITWSLQDLLATFQKLQKKFQNERKLNVEADEDLVLDCALRWHRYNHGARTYAFYRIVGDKEQQMTNTMDSFLMKKEANANDTGRYRCKMLSSSGETYSQIDFQVTVVPSGKTTWFPRPHPTLEGPIMMGVSSRAPPPEPDWTVWIVIGSTGGLLFIIVGAFLWYYRRQNEKEEEEEESGNDKGDEDESESSEQAEK</sequence>
<accession>A0ACB8EVV5</accession>